<dbReference type="OrthoDB" id="5574393at2"/>
<dbReference type="Proteomes" id="UP000001208">
    <property type="component" value="Chromosome"/>
</dbReference>
<reference evidence="3 4" key="1">
    <citation type="submission" date="2008-06" db="EMBL/GenBank/DDBJ databases">
        <title>Complete sequence of Chloroherpeton thalassium ATCC 35110.</title>
        <authorList>
            <consortium name="US DOE Joint Genome Institute"/>
            <person name="Lucas S."/>
            <person name="Copeland A."/>
            <person name="Lapidus A."/>
            <person name="Glavina del Rio T."/>
            <person name="Dalin E."/>
            <person name="Tice H."/>
            <person name="Bruce D."/>
            <person name="Goodwin L."/>
            <person name="Pitluck S."/>
            <person name="Schmutz J."/>
            <person name="Larimer F."/>
            <person name="Land M."/>
            <person name="Hauser L."/>
            <person name="Kyrpides N."/>
            <person name="Mikhailova N."/>
            <person name="Liu Z."/>
            <person name="Li T."/>
            <person name="Zhao F."/>
            <person name="Overmann J."/>
            <person name="Bryant D.A."/>
            <person name="Richardson P."/>
        </authorList>
    </citation>
    <scope>NUCLEOTIDE SEQUENCE [LARGE SCALE GENOMIC DNA]</scope>
    <source>
        <strain evidence="4">ATCC 35110 / GB-78</strain>
    </source>
</reference>
<gene>
    <name evidence="3" type="ordered locus">Ctha_2109</name>
</gene>
<proteinExistence type="predicted"/>
<feature type="signal peptide" evidence="1">
    <location>
        <begin position="1"/>
        <end position="19"/>
    </location>
</feature>
<feature type="chain" id="PRO_5002795799" evidence="1">
    <location>
        <begin position="20"/>
        <end position="70"/>
    </location>
</feature>
<dbReference type="eggNOG" id="ENOG5032YN8">
    <property type="taxonomic scope" value="Bacteria"/>
</dbReference>
<dbReference type="PROSITE" id="PS51257">
    <property type="entry name" value="PROKAR_LIPOPROTEIN"/>
    <property type="match status" value="1"/>
</dbReference>
<keyword evidence="4" id="KW-1185">Reference proteome</keyword>
<keyword evidence="3" id="KW-0449">Lipoprotein</keyword>
<dbReference type="EMBL" id="CP001100">
    <property type="protein sequence ID" value="ACF14561.1"/>
    <property type="molecule type" value="Genomic_DNA"/>
</dbReference>
<dbReference type="KEGG" id="cts:Ctha_2109"/>
<protein>
    <submittedName>
        <fullName evidence="3">Lipoprotein, putative</fullName>
    </submittedName>
</protein>
<dbReference type="InterPro" id="IPR025362">
    <property type="entry name" value="DUF4266"/>
</dbReference>
<evidence type="ECO:0000313" key="3">
    <source>
        <dbReference type="EMBL" id="ACF14561.1"/>
    </source>
</evidence>
<evidence type="ECO:0000256" key="1">
    <source>
        <dbReference type="SAM" id="SignalP"/>
    </source>
</evidence>
<sequence>MKKTYLIFFLLLAVLQGCATVQPWEREKLADPIMIFDENPIEKGLKEHHINYREGSEGGTGSQSGGCGCG</sequence>
<evidence type="ECO:0000313" key="4">
    <source>
        <dbReference type="Proteomes" id="UP000001208"/>
    </source>
</evidence>
<name>B3QVG1_CHLT3</name>
<feature type="domain" description="DUF4266" evidence="2">
    <location>
        <begin position="21"/>
        <end position="69"/>
    </location>
</feature>
<accession>B3QVG1</accession>
<dbReference type="STRING" id="517418.Ctha_2109"/>
<organism evidence="3 4">
    <name type="scientific">Chloroherpeton thalassium (strain ATCC 35110 / GB-78)</name>
    <dbReference type="NCBI Taxonomy" id="517418"/>
    <lineage>
        <taxon>Bacteria</taxon>
        <taxon>Pseudomonadati</taxon>
        <taxon>Chlorobiota</taxon>
        <taxon>Chlorobiia</taxon>
        <taxon>Chlorobiales</taxon>
        <taxon>Chloroherpetonaceae</taxon>
        <taxon>Chloroherpeton</taxon>
    </lineage>
</organism>
<dbReference type="AlphaFoldDB" id="B3QVG1"/>
<evidence type="ECO:0000259" key="2">
    <source>
        <dbReference type="Pfam" id="PF14086"/>
    </source>
</evidence>
<dbReference type="Pfam" id="PF14086">
    <property type="entry name" value="DUF4266"/>
    <property type="match status" value="1"/>
</dbReference>
<keyword evidence="1" id="KW-0732">Signal</keyword>
<dbReference type="HOGENOM" id="CLU_177704_0_0_10"/>
<dbReference type="RefSeq" id="WP_012500644.1">
    <property type="nucleotide sequence ID" value="NC_011026.1"/>
</dbReference>